<dbReference type="InterPro" id="IPR036265">
    <property type="entry name" value="HIT-like_sf"/>
</dbReference>
<dbReference type="AlphaFoldDB" id="A0A3B1DID7"/>
<gene>
    <name evidence="10" type="ORF">MNBD_NITROSPINAE05-988</name>
</gene>
<evidence type="ECO:0000259" key="9">
    <source>
        <dbReference type="Pfam" id="PF02744"/>
    </source>
</evidence>
<dbReference type="Gene3D" id="3.30.428.10">
    <property type="entry name" value="HIT-like"/>
    <property type="match status" value="2"/>
</dbReference>
<comment type="cofactor">
    <cofactor evidence="1">
        <name>Zn(2+)</name>
        <dbReference type="ChEBI" id="CHEBI:29105"/>
    </cofactor>
</comment>
<organism evidence="10">
    <name type="scientific">hydrothermal vent metagenome</name>
    <dbReference type="NCBI Taxonomy" id="652676"/>
    <lineage>
        <taxon>unclassified sequences</taxon>
        <taxon>metagenomes</taxon>
        <taxon>ecological metagenomes</taxon>
    </lineage>
</organism>
<keyword evidence="6" id="KW-0862">Zinc</keyword>
<evidence type="ECO:0000259" key="8">
    <source>
        <dbReference type="Pfam" id="PF01087"/>
    </source>
</evidence>
<feature type="domain" description="Galactose-1-phosphate uridyl transferase N-terminal" evidence="8">
    <location>
        <begin position="3"/>
        <end position="175"/>
    </location>
</feature>
<feature type="domain" description="Galactose-1-phosphate uridyl transferase C-terminal" evidence="9">
    <location>
        <begin position="187"/>
        <end position="305"/>
    </location>
</feature>
<dbReference type="UniPathway" id="UPA00214"/>
<dbReference type="GO" id="GO:0008108">
    <property type="term" value="F:UDP-glucose:hexose-1-phosphate uridylyltransferase activity"/>
    <property type="evidence" value="ECO:0007669"/>
    <property type="project" value="InterPro"/>
</dbReference>
<dbReference type="Pfam" id="PF01087">
    <property type="entry name" value="GalP_UDP_transf"/>
    <property type="match status" value="1"/>
</dbReference>
<dbReference type="EC" id="2.7.7.10" evidence="10"/>
<evidence type="ECO:0000256" key="2">
    <source>
        <dbReference type="ARBA" id="ARBA00010951"/>
    </source>
</evidence>
<dbReference type="GO" id="GO:0008270">
    <property type="term" value="F:zinc ion binding"/>
    <property type="evidence" value="ECO:0007669"/>
    <property type="project" value="InterPro"/>
</dbReference>
<dbReference type="PIRSF" id="PIRSF000808">
    <property type="entry name" value="GalT"/>
    <property type="match status" value="1"/>
</dbReference>
<keyword evidence="4 10" id="KW-0548">Nucleotidyltransferase</keyword>
<keyword evidence="5" id="KW-0479">Metal-binding</keyword>
<dbReference type="NCBIfam" id="TIGR00209">
    <property type="entry name" value="galT_1"/>
    <property type="match status" value="1"/>
</dbReference>
<dbReference type="PANTHER" id="PTHR42763">
    <property type="entry name" value="ADP-GLUCOSE PHOSPHORYLASE"/>
    <property type="match status" value="1"/>
</dbReference>
<evidence type="ECO:0000256" key="7">
    <source>
        <dbReference type="ARBA" id="ARBA00023277"/>
    </source>
</evidence>
<evidence type="ECO:0000256" key="1">
    <source>
        <dbReference type="ARBA" id="ARBA00001947"/>
    </source>
</evidence>
<evidence type="ECO:0000313" key="10">
    <source>
        <dbReference type="EMBL" id="VAX31465.1"/>
    </source>
</evidence>
<evidence type="ECO:0000256" key="6">
    <source>
        <dbReference type="ARBA" id="ARBA00022833"/>
    </source>
</evidence>
<dbReference type="PANTHER" id="PTHR42763:SF1">
    <property type="entry name" value="UDP-GLUCOSE--HEXOSE-1-PHOSPHATE URIDYLYLTRANSFERASE"/>
    <property type="match status" value="1"/>
</dbReference>
<evidence type="ECO:0000256" key="3">
    <source>
        <dbReference type="ARBA" id="ARBA00022679"/>
    </source>
</evidence>
<dbReference type="InterPro" id="IPR005849">
    <property type="entry name" value="GalP_Utransf_N"/>
</dbReference>
<dbReference type="GO" id="GO:0006012">
    <property type="term" value="P:galactose metabolic process"/>
    <property type="evidence" value="ECO:0007669"/>
    <property type="project" value="UniProtKB-UniPathway"/>
</dbReference>
<dbReference type="InterPro" id="IPR001937">
    <property type="entry name" value="GalP_UDPtransf1"/>
</dbReference>
<dbReference type="EMBL" id="UOGG01000158">
    <property type="protein sequence ID" value="VAX31465.1"/>
    <property type="molecule type" value="Genomic_DNA"/>
</dbReference>
<protein>
    <submittedName>
        <fullName evidence="10">Galactose-1-phosphate uridylyltransferase</fullName>
        <ecNumber evidence="10">2.7.7.10</ecNumber>
    </submittedName>
</protein>
<evidence type="ECO:0000256" key="4">
    <source>
        <dbReference type="ARBA" id="ARBA00022695"/>
    </source>
</evidence>
<dbReference type="InterPro" id="IPR005850">
    <property type="entry name" value="GalP_Utransf_C"/>
</dbReference>
<comment type="similarity">
    <text evidence="2">Belongs to the galactose-1-phosphate uridylyltransferase type 1 family.</text>
</comment>
<dbReference type="SUPFAM" id="SSF54197">
    <property type="entry name" value="HIT-like"/>
    <property type="match status" value="2"/>
</dbReference>
<reference evidence="10" key="1">
    <citation type="submission" date="2018-06" db="EMBL/GenBank/DDBJ databases">
        <authorList>
            <person name="Zhirakovskaya E."/>
        </authorList>
    </citation>
    <scope>NUCLEOTIDE SEQUENCE</scope>
</reference>
<accession>A0A3B1DID7</accession>
<dbReference type="GO" id="GO:0017103">
    <property type="term" value="F:UTP:galactose-1-phosphate uridylyltransferase activity"/>
    <property type="evidence" value="ECO:0007669"/>
    <property type="project" value="UniProtKB-EC"/>
</dbReference>
<proteinExistence type="inferred from homology"/>
<dbReference type="InterPro" id="IPR053177">
    <property type="entry name" value="ADP-glucose_phosphorylase"/>
</dbReference>
<evidence type="ECO:0000256" key="5">
    <source>
        <dbReference type="ARBA" id="ARBA00022723"/>
    </source>
</evidence>
<name>A0A3B1DID7_9ZZZZ</name>
<keyword evidence="3 10" id="KW-0808">Transferase</keyword>
<dbReference type="Pfam" id="PF02744">
    <property type="entry name" value="GalP_UDP_tr_C"/>
    <property type="match status" value="1"/>
</dbReference>
<sequence length="332" mass="37919">MPELRKDPILNRWVIISPDRGKRPHDFPAPTKKLKNGACPFCHGNEKSTPPETLAFRLDNSQPNTPGWTLRVVANKYPALRIEGEMDPVNDGLYERMNGQGAHEVIIESPDHHAELDLLPVRKIEDMLRAFKLRILDLKKDTRLQYILIFKNHGEAAGATLEHTHCQLIALPIVPELVEDEIAGAKRHFSLHQRCVFCDIIAKEKKTALRIVHQNERFIALCPYASRFPFEMWLLPQFHADRFEDCDVQDISLLAQLLKESLMKMQTALGRPAYNFVLHTAPMNGDNGQHYHWHLEIMPKLTKMAGFEQGTGFHINPVLPEAAAETLRDTNI</sequence>
<keyword evidence="7" id="KW-0119">Carbohydrate metabolism</keyword>